<proteinExistence type="inferred from homology"/>
<dbReference type="PANTHER" id="PTHR21495">
    <property type="entry name" value="NUCLEOPORIN-RELATED"/>
    <property type="match status" value="1"/>
</dbReference>
<keyword evidence="3 4" id="KW-0964">Secreted</keyword>
<protein>
    <recommendedName>
        <fullName evidence="4">Dirigent protein</fullName>
    </recommendedName>
</protein>
<evidence type="ECO:0000256" key="4">
    <source>
        <dbReference type="RuleBase" id="RU363099"/>
    </source>
</evidence>
<keyword evidence="6" id="KW-1185">Reference proteome</keyword>
<dbReference type="Gene3D" id="2.40.480.10">
    <property type="entry name" value="Allene oxide cyclase-like"/>
    <property type="match status" value="1"/>
</dbReference>
<feature type="chain" id="PRO_5015022562" description="Dirigent protein" evidence="4">
    <location>
        <begin position="27"/>
        <end position="194"/>
    </location>
</feature>
<dbReference type="STRING" id="3476.A0A2P5DSA7"/>
<dbReference type="Proteomes" id="UP000237105">
    <property type="component" value="Unassembled WGS sequence"/>
</dbReference>
<evidence type="ECO:0000256" key="3">
    <source>
        <dbReference type="ARBA" id="ARBA00022525"/>
    </source>
</evidence>
<dbReference type="InterPro" id="IPR044859">
    <property type="entry name" value="Allene_oxi_cyc_Dirigent"/>
</dbReference>
<feature type="signal peptide" evidence="4">
    <location>
        <begin position="1"/>
        <end position="26"/>
    </location>
</feature>
<dbReference type="AlphaFoldDB" id="A0A2P5DSA7"/>
<dbReference type="OrthoDB" id="1864232at2759"/>
<dbReference type="InterPro" id="IPR004265">
    <property type="entry name" value="Dirigent"/>
</dbReference>
<dbReference type="GO" id="GO:0048046">
    <property type="term" value="C:apoplast"/>
    <property type="evidence" value="ECO:0007669"/>
    <property type="project" value="UniProtKB-SubCell"/>
</dbReference>
<comment type="function">
    <text evidence="4">Dirigent proteins impart stereoselectivity on the phenoxy radical-coupling reaction, yielding optically active lignans from two molecules of coniferyl alcohol in the biosynthesis of lignans, flavonolignans, and alkaloids and thus plays a central role in plant secondary metabolism.</text>
</comment>
<sequence length="194" mass="21196">MAKTLHQNTTPIVLMTIFSLLSLCNADDYYSTDLNPNKTLGFKQEKLTHIHFYFHDVVSGRNPTAVKVAQAPTTNASAVSFGYVAVIDDPLTVGPEPTSKKIGSAQGIYVSASQTGIGLLMVQNYVFTDGKFNGSTLSILGHNAILNKVRELPIVGGSGVFRFARGYAEARTYVFNTTSLDAIVEYNVYVLHYY</sequence>
<comment type="subcellular location">
    <subcellularLocation>
        <location evidence="4">Secreted</location>
        <location evidence="4">Extracellular space</location>
        <location evidence="4">Apoplast</location>
    </subcellularLocation>
</comment>
<dbReference type="Pfam" id="PF03018">
    <property type="entry name" value="Dirigent"/>
    <property type="match status" value="1"/>
</dbReference>
<evidence type="ECO:0000256" key="1">
    <source>
        <dbReference type="ARBA" id="ARBA00010746"/>
    </source>
</evidence>
<reference evidence="6" key="1">
    <citation type="submission" date="2016-06" db="EMBL/GenBank/DDBJ databases">
        <title>Parallel loss of symbiosis genes in relatives of nitrogen-fixing non-legume Parasponia.</title>
        <authorList>
            <person name="Van Velzen R."/>
            <person name="Holmer R."/>
            <person name="Bu F."/>
            <person name="Rutten L."/>
            <person name="Van Zeijl A."/>
            <person name="Liu W."/>
            <person name="Santuari L."/>
            <person name="Cao Q."/>
            <person name="Sharma T."/>
            <person name="Shen D."/>
            <person name="Roswanjaya Y."/>
            <person name="Wardhani T."/>
            <person name="Kalhor M.S."/>
            <person name="Jansen J."/>
            <person name="Van den Hoogen J."/>
            <person name="Gungor B."/>
            <person name="Hartog M."/>
            <person name="Hontelez J."/>
            <person name="Verver J."/>
            <person name="Yang W.-C."/>
            <person name="Schijlen E."/>
            <person name="Repin R."/>
            <person name="Schilthuizen M."/>
            <person name="Schranz E."/>
            <person name="Heidstra R."/>
            <person name="Miyata K."/>
            <person name="Fedorova E."/>
            <person name="Kohlen W."/>
            <person name="Bisseling T."/>
            <person name="Smit S."/>
            <person name="Geurts R."/>
        </authorList>
    </citation>
    <scope>NUCLEOTIDE SEQUENCE [LARGE SCALE GENOMIC DNA]</scope>
    <source>
        <strain evidence="6">cv. WU1-14</strain>
    </source>
</reference>
<comment type="caution">
    <text evidence="5">The sequence shown here is derived from an EMBL/GenBank/DDBJ whole genome shotgun (WGS) entry which is preliminary data.</text>
</comment>
<evidence type="ECO:0000256" key="2">
    <source>
        <dbReference type="ARBA" id="ARBA00011738"/>
    </source>
</evidence>
<comment type="subunit">
    <text evidence="2 4">Homodimer.</text>
</comment>
<evidence type="ECO:0000313" key="5">
    <source>
        <dbReference type="EMBL" id="PON76174.1"/>
    </source>
</evidence>
<evidence type="ECO:0000313" key="6">
    <source>
        <dbReference type="Proteomes" id="UP000237105"/>
    </source>
</evidence>
<keyword evidence="4" id="KW-0052">Apoplast</keyword>
<gene>
    <name evidence="5" type="ORF">PanWU01x14_035920</name>
</gene>
<organism evidence="5 6">
    <name type="scientific">Parasponia andersonii</name>
    <name type="common">Sponia andersonii</name>
    <dbReference type="NCBI Taxonomy" id="3476"/>
    <lineage>
        <taxon>Eukaryota</taxon>
        <taxon>Viridiplantae</taxon>
        <taxon>Streptophyta</taxon>
        <taxon>Embryophyta</taxon>
        <taxon>Tracheophyta</taxon>
        <taxon>Spermatophyta</taxon>
        <taxon>Magnoliopsida</taxon>
        <taxon>eudicotyledons</taxon>
        <taxon>Gunneridae</taxon>
        <taxon>Pentapetalae</taxon>
        <taxon>rosids</taxon>
        <taxon>fabids</taxon>
        <taxon>Rosales</taxon>
        <taxon>Cannabaceae</taxon>
        <taxon>Parasponia</taxon>
    </lineage>
</organism>
<name>A0A2P5DSA7_PARAD</name>
<keyword evidence="4" id="KW-0732">Signal</keyword>
<dbReference type="GO" id="GO:0009699">
    <property type="term" value="P:phenylpropanoid biosynthetic process"/>
    <property type="evidence" value="ECO:0007669"/>
    <property type="project" value="UniProtKB-ARBA"/>
</dbReference>
<dbReference type="EMBL" id="JXTB01000019">
    <property type="protein sequence ID" value="PON76174.1"/>
    <property type="molecule type" value="Genomic_DNA"/>
</dbReference>
<accession>A0A2P5DSA7</accession>
<comment type="similarity">
    <text evidence="1 4">Belongs to the plant dirigent protein family.</text>
</comment>